<dbReference type="GO" id="GO:0016301">
    <property type="term" value="F:kinase activity"/>
    <property type="evidence" value="ECO:0007669"/>
    <property type="project" value="UniProtKB-KW"/>
</dbReference>
<keyword evidence="6" id="KW-0479">Metal-binding</keyword>
<comment type="caution">
    <text evidence="17">The sequence shown here is derived from an EMBL/GenBank/DDBJ whole genome shotgun (WGS) entry which is preliminary data.</text>
</comment>
<dbReference type="EC" id="2.7.1.40" evidence="4 13"/>
<dbReference type="PROSITE" id="PS00110">
    <property type="entry name" value="PYRUVATE_KINASE"/>
    <property type="match status" value="1"/>
</dbReference>
<dbReference type="SUPFAM" id="SSF51621">
    <property type="entry name" value="Phosphoenolpyruvate/pyruvate domain"/>
    <property type="match status" value="1"/>
</dbReference>
<evidence type="ECO:0000256" key="14">
    <source>
        <dbReference type="RuleBase" id="RU000504"/>
    </source>
</evidence>
<comment type="pathway">
    <text evidence="2 14">Carbohydrate degradation; glycolysis; pyruvate from D-glyceraldehyde 3-phosphate: step 5/5.</text>
</comment>
<evidence type="ECO:0000256" key="1">
    <source>
        <dbReference type="ARBA" id="ARBA00001958"/>
    </source>
</evidence>
<evidence type="ECO:0000313" key="17">
    <source>
        <dbReference type="EMBL" id="MDT7041766.1"/>
    </source>
</evidence>
<evidence type="ECO:0000256" key="11">
    <source>
        <dbReference type="ARBA" id="ARBA00023152"/>
    </source>
</evidence>
<dbReference type="SUPFAM" id="SSF52935">
    <property type="entry name" value="PK C-terminal domain-like"/>
    <property type="match status" value="1"/>
</dbReference>
<evidence type="ECO:0000256" key="6">
    <source>
        <dbReference type="ARBA" id="ARBA00022723"/>
    </source>
</evidence>
<dbReference type="RefSeq" id="WP_313832114.1">
    <property type="nucleotide sequence ID" value="NZ_JAQOUE010000001.1"/>
</dbReference>
<evidence type="ECO:0000256" key="4">
    <source>
        <dbReference type="ARBA" id="ARBA00012142"/>
    </source>
</evidence>
<dbReference type="Gene3D" id="2.40.33.10">
    <property type="entry name" value="PK beta-barrel domain-like"/>
    <property type="match status" value="1"/>
</dbReference>
<protein>
    <recommendedName>
        <fullName evidence="4 13">Pyruvate kinase</fullName>
        <ecNumber evidence="4 13">2.7.1.40</ecNumber>
    </recommendedName>
</protein>
<dbReference type="InterPro" id="IPR015793">
    <property type="entry name" value="Pyrv_Knase_brl"/>
</dbReference>
<reference evidence="17 18" key="1">
    <citation type="journal article" date="2023" name="ISME J.">
        <title>Cultivation and genomic characterization of novel and ubiquitous marine nitrite-oxidizing bacteria from the Nitrospirales.</title>
        <authorList>
            <person name="Mueller A.J."/>
            <person name="Daebeler A."/>
            <person name="Herbold C.W."/>
            <person name="Kirkegaard R.H."/>
            <person name="Daims H."/>
        </authorList>
    </citation>
    <scope>NUCLEOTIDE SEQUENCE [LARGE SCALE GENOMIC DNA]</scope>
    <source>
        <strain evidence="17 18">EB</strain>
    </source>
</reference>
<dbReference type="InterPro" id="IPR018209">
    <property type="entry name" value="Pyrv_Knase_AS"/>
</dbReference>
<keyword evidence="12 17" id="KW-0670">Pyruvate</keyword>
<name>A0ABU3K5X7_9BACT</name>
<feature type="domain" description="Pyruvate kinase C-terminal" evidence="16">
    <location>
        <begin position="395"/>
        <end position="505"/>
    </location>
</feature>
<keyword evidence="8 14" id="KW-0418">Kinase</keyword>
<dbReference type="Gene3D" id="3.20.20.60">
    <property type="entry name" value="Phosphoenolpyruvate-binding domains"/>
    <property type="match status" value="1"/>
</dbReference>
<feature type="domain" description="Pyruvate kinase barrel" evidence="15">
    <location>
        <begin position="30"/>
        <end position="359"/>
    </location>
</feature>
<dbReference type="Gene3D" id="3.40.1380.20">
    <property type="entry name" value="Pyruvate kinase, C-terminal domain"/>
    <property type="match status" value="1"/>
</dbReference>
<evidence type="ECO:0000256" key="8">
    <source>
        <dbReference type="ARBA" id="ARBA00022777"/>
    </source>
</evidence>
<dbReference type="Proteomes" id="UP001250932">
    <property type="component" value="Unassembled WGS sequence"/>
</dbReference>
<evidence type="ECO:0000256" key="3">
    <source>
        <dbReference type="ARBA" id="ARBA00008663"/>
    </source>
</evidence>
<dbReference type="InterPro" id="IPR015813">
    <property type="entry name" value="Pyrv/PenolPyrv_kinase-like_dom"/>
</dbReference>
<proteinExistence type="inferred from homology"/>
<evidence type="ECO:0000259" key="15">
    <source>
        <dbReference type="Pfam" id="PF00224"/>
    </source>
</evidence>
<evidence type="ECO:0000256" key="5">
    <source>
        <dbReference type="ARBA" id="ARBA00022679"/>
    </source>
</evidence>
<comment type="catalytic activity">
    <reaction evidence="14">
        <text>pyruvate + ATP = phosphoenolpyruvate + ADP + H(+)</text>
        <dbReference type="Rhea" id="RHEA:18157"/>
        <dbReference type="ChEBI" id="CHEBI:15361"/>
        <dbReference type="ChEBI" id="CHEBI:15378"/>
        <dbReference type="ChEBI" id="CHEBI:30616"/>
        <dbReference type="ChEBI" id="CHEBI:58702"/>
        <dbReference type="ChEBI" id="CHEBI:456216"/>
        <dbReference type="EC" id="2.7.1.40"/>
    </reaction>
</comment>
<dbReference type="GO" id="GO:0004743">
    <property type="term" value="F:pyruvate kinase activity"/>
    <property type="evidence" value="ECO:0007669"/>
    <property type="project" value="UniProtKB-EC"/>
</dbReference>
<keyword evidence="7" id="KW-0547">Nucleotide-binding</keyword>
<evidence type="ECO:0000259" key="16">
    <source>
        <dbReference type="Pfam" id="PF02887"/>
    </source>
</evidence>
<organism evidence="17 18">
    <name type="scientific">Candidatus Nitronereus thalassa</name>
    <dbReference type="NCBI Taxonomy" id="3020898"/>
    <lineage>
        <taxon>Bacteria</taxon>
        <taxon>Pseudomonadati</taxon>
        <taxon>Nitrospirota</taxon>
        <taxon>Nitrospiria</taxon>
        <taxon>Nitrospirales</taxon>
        <taxon>Nitrospiraceae</taxon>
        <taxon>Candidatus Nitronereus</taxon>
    </lineage>
</organism>
<dbReference type="InterPro" id="IPR001697">
    <property type="entry name" value="Pyr_Knase"/>
</dbReference>
<keyword evidence="18" id="KW-1185">Reference proteome</keyword>
<keyword evidence="5 14" id="KW-0808">Transferase</keyword>
<dbReference type="NCBIfam" id="NF004491">
    <property type="entry name" value="PRK05826.1"/>
    <property type="match status" value="1"/>
</dbReference>
<evidence type="ECO:0000256" key="7">
    <source>
        <dbReference type="ARBA" id="ARBA00022741"/>
    </source>
</evidence>
<gene>
    <name evidence="17" type="primary">pyk</name>
    <name evidence="17" type="ORF">PPG34_05340</name>
</gene>
<accession>A0ABU3K5X7</accession>
<comment type="cofactor">
    <cofactor evidence="1">
        <name>K(+)</name>
        <dbReference type="ChEBI" id="CHEBI:29103"/>
    </cofactor>
</comment>
<evidence type="ECO:0000256" key="2">
    <source>
        <dbReference type="ARBA" id="ARBA00004997"/>
    </source>
</evidence>
<dbReference type="Pfam" id="PF02887">
    <property type="entry name" value="PK_C"/>
    <property type="match status" value="1"/>
</dbReference>
<dbReference type="NCBIfam" id="TIGR01064">
    <property type="entry name" value="pyruv_kin"/>
    <property type="match status" value="1"/>
</dbReference>
<evidence type="ECO:0000313" key="18">
    <source>
        <dbReference type="Proteomes" id="UP001250932"/>
    </source>
</evidence>
<dbReference type="Pfam" id="PF00224">
    <property type="entry name" value="PK"/>
    <property type="match status" value="1"/>
</dbReference>
<comment type="similarity">
    <text evidence="3 14">Belongs to the pyruvate kinase family.</text>
</comment>
<evidence type="ECO:0000256" key="9">
    <source>
        <dbReference type="ARBA" id="ARBA00022840"/>
    </source>
</evidence>
<sequence length="508" mass="56322">MTECTKRYHRTFRTLTRKKSSQPKQHLPLRRAKILCTIGPKSASRQILEELSKNGMDMVRLNMSHGTQEWHLNTIKAIRSVEKLRQTPLPILLDLQGPRIRIGSLPKEGIYLHTGESVKLISANSEKSRLSKYSKNKGSVIPVVFPTLTKDVKKGHKILINDGLIELLVNKATVTGLECSIVVGGKVTSRKGVNFPDTNLSGPTLTEKDLKDLLFGIENRVNYIALSFVRSAQDVRAVKTFLRKHKQDIPVIAKIERPEAIRRLSSIVDQADGVMLARGDLAIEMSLEEVPILQKHILAEANRRHRLVITATQMLESMTQHPRPTRAEASDVANAVLDGSDILMLSAETSAGQYPVQTVQIMARIIRSAEKGTVLRWEPSKTDQEIHGSITASACIAADSAARLTQAKAIVVFTDSGATALFMSKQRPAVPIIALTPSRESLKRMTAYWGVHAYLMPQISSTDERIQQAEDIVKERGLIHSGDRIVILSGEHAQKPTGTNLMKIHLVK</sequence>
<dbReference type="InterPro" id="IPR015795">
    <property type="entry name" value="Pyrv_Knase_C"/>
</dbReference>
<keyword evidence="10 14" id="KW-0460">Magnesium</keyword>
<dbReference type="InterPro" id="IPR036918">
    <property type="entry name" value="Pyrv_Knase_C_sf"/>
</dbReference>
<evidence type="ECO:0000256" key="13">
    <source>
        <dbReference type="NCBIfam" id="TIGR01064"/>
    </source>
</evidence>
<evidence type="ECO:0000256" key="12">
    <source>
        <dbReference type="ARBA" id="ARBA00023317"/>
    </source>
</evidence>
<dbReference type="EMBL" id="JAQOUE010000001">
    <property type="protein sequence ID" value="MDT7041766.1"/>
    <property type="molecule type" value="Genomic_DNA"/>
</dbReference>
<evidence type="ECO:0000256" key="10">
    <source>
        <dbReference type="ARBA" id="ARBA00022842"/>
    </source>
</evidence>
<keyword evidence="11 14" id="KW-0324">Glycolysis</keyword>
<dbReference type="PANTHER" id="PTHR11817">
    <property type="entry name" value="PYRUVATE KINASE"/>
    <property type="match status" value="1"/>
</dbReference>
<dbReference type="InterPro" id="IPR015806">
    <property type="entry name" value="Pyrv_Knase_insert_dom_sf"/>
</dbReference>
<dbReference type="SUPFAM" id="SSF50800">
    <property type="entry name" value="PK beta-barrel domain-like"/>
    <property type="match status" value="1"/>
</dbReference>
<keyword evidence="9" id="KW-0067">ATP-binding</keyword>
<dbReference type="InterPro" id="IPR040442">
    <property type="entry name" value="Pyrv_kinase-like_dom_sf"/>
</dbReference>
<dbReference type="PRINTS" id="PR01050">
    <property type="entry name" value="PYRUVTKNASE"/>
</dbReference>
<dbReference type="InterPro" id="IPR011037">
    <property type="entry name" value="Pyrv_Knase-like_insert_dom_sf"/>
</dbReference>
<dbReference type="NCBIfam" id="NF004978">
    <property type="entry name" value="PRK06354.1"/>
    <property type="match status" value="1"/>
</dbReference>